<keyword evidence="2" id="KW-1185">Reference proteome</keyword>
<sequence length="153" mass="17601">MIFIRLKTSSQMVNRVEGNEMESPMTQWGWQVGWGGRDPQRPPWQCIIPWHWTRVTCLRTLHKMAADHRCDECVWPQLLVAWVEGKRGVWGFFPFCTHSWVGLSAEASGCGHMELAQSKVWRNTHVPSIQPQQEQSSFILAALLPRLVGPNTH</sequence>
<accession>A0A8B9M6J0</accession>
<name>A0A8B9M6J0_9AVES</name>
<evidence type="ECO:0000313" key="1">
    <source>
        <dbReference type="Ensembl" id="ENSANIP00000003371.1"/>
    </source>
</evidence>
<proteinExistence type="predicted"/>
<dbReference type="Proteomes" id="UP000694541">
    <property type="component" value="Unplaced"/>
</dbReference>
<reference evidence="1" key="2">
    <citation type="submission" date="2025-09" db="UniProtKB">
        <authorList>
            <consortium name="Ensembl"/>
        </authorList>
    </citation>
    <scope>IDENTIFICATION</scope>
</reference>
<organism evidence="1 2">
    <name type="scientific">Accipiter nisus</name>
    <name type="common">Eurasian sparrowhawk</name>
    <dbReference type="NCBI Taxonomy" id="211598"/>
    <lineage>
        <taxon>Eukaryota</taxon>
        <taxon>Metazoa</taxon>
        <taxon>Chordata</taxon>
        <taxon>Craniata</taxon>
        <taxon>Vertebrata</taxon>
        <taxon>Euteleostomi</taxon>
        <taxon>Archelosauria</taxon>
        <taxon>Archosauria</taxon>
        <taxon>Dinosauria</taxon>
        <taxon>Saurischia</taxon>
        <taxon>Theropoda</taxon>
        <taxon>Coelurosauria</taxon>
        <taxon>Aves</taxon>
        <taxon>Neognathae</taxon>
        <taxon>Neoaves</taxon>
        <taxon>Telluraves</taxon>
        <taxon>Accipitrimorphae</taxon>
        <taxon>Accipitriformes</taxon>
        <taxon>Accipitridae</taxon>
        <taxon>Accipitrinae</taxon>
        <taxon>Accipiter</taxon>
    </lineage>
</organism>
<evidence type="ECO:0000313" key="2">
    <source>
        <dbReference type="Proteomes" id="UP000694541"/>
    </source>
</evidence>
<protein>
    <submittedName>
        <fullName evidence="1">Uncharacterized protein</fullName>
    </submittedName>
</protein>
<reference evidence="1" key="1">
    <citation type="submission" date="2025-08" db="UniProtKB">
        <authorList>
            <consortium name="Ensembl"/>
        </authorList>
    </citation>
    <scope>IDENTIFICATION</scope>
</reference>
<dbReference type="AlphaFoldDB" id="A0A8B9M6J0"/>
<dbReference type="Ensembl" id="ENSANIT00000003480.1">
    <property type="protein sequence ID" value="ENSANIP00000003371.1"/>
    <property type="gene ID" value="ENSANIG00000002305.1"/>
</dbReference>